<keyword evidence="2" id="KW-1185">Reference proteome</keyword>
<evidence type="ECO:0000313" key="1">
    <source>
        <dbReference type="EMBL" id="KAL2040869.1"/>
    </source>
</evidence>
<dbReference type="Proteomes" id="UP001590950">
    <property type="component" value="Unassembled WGS sequence"/>
</dbReference>
<organism evidence="1 2">
    <name type="scientific">Stereocaulon virgatum</name>
    <dbReference type="NCBI Taxonomy" id="373712"/>
    <lineage>
        <taxon>Eukaryota</taxon>
        <taxon>Fungi</taxon>
        <taxon>Dikarya</taxon>
        <taxon>Ascomycota</taxon>
        <taxon>Pezizomycotina</taxon>
        <taxon>Lecanoromycetes</taxon>
        <taxon>OSLEUM clade</taxon>
        <taxon>Lecanoromycetidae</taxon>
        <taxon>Lecanorales</taxon>
        <taxon>Lecanorineae</taxon>
        <taxon>Stereocaulaceae</taxon>
        <taxon>Stereocaulon</taxon>
    </lineage>
</organism>
<protein>
    <submittedName>
        <fullName evidence="1">Uncharacterized protein</fullName>
    </submittedName>
</protein>
<comment type="caution">
    <text evidence="1">The sequence shown here is derived from an EMBL/GenBank/DDBJ whole genome shotgun (WGS) entry which is preliminary data.</text>
</comment>
<proteinExistence type="predicted"/>
<accession>A0ABR4A5V6</accession>
<name>A0ABR4A5V6_9LECA</name>
<reference evidence="1 2" key="1">
    <citation type="submission" date="2024-09" db="EMBL/GenBank/DDBJ databases">
        <title>Rethinking Asexuality: The Enigmatic Case of Functional Sexual Genes in Lepraria (Stereocaulaceae).</title>
        <authorList>
            <person name="Doellman M."/>
            <person name="Sun Y."/>
            <person name="Barcenas-Pena A."/>
            <person name="Lumbsch H.T."/>
            <person name="Grewe F."/>
        </authorList>
    </citation>
    <scope>NUCLEOTIDE SEQUENCE [LARGE SCALE GENOMIC DNA]</scope>
    <source>
        <strain evidence="1 2">Mercado 3170</strain>
    </source>
</reference>
<dbReference type="EMBL" id="JBEFKJ010000019">
    <property type="protein sequence ID" value="KAL2040869.1"/>
    <property type="molecule type" value="Genomic_DNA"/>
</dbReference>
<evidence type="ECO:0000313" key="2">
    <source>
        <dbReference type="Proteomes" id="UP001590950"/>
    </source>
</evidence>
<sequence>MSESSLLALHMEYELPPISTPRQWLECVDGLLEGDAARWADSHAKVKRLLTQQNIQNAGQSEMDTFTSLLLKRFTPVDEDDEMNALDITTRLVQSRSESLEQY</sequence>
<gene>
    <name evidence="1" type="ORF">N7G274_006327</name>
</gene>